<organism evidence="7 8">
    <name type="scientific">Bdellovibrio reynosensis</name>
    <dbReference type="NCBI Taxonomy" id="2835041"/>
    <lineage>
        <taxon>Bacteria</taxon>
        <taxon>Pseudomonadati</taxon>
        <taxon>Bdellovibrionota</taxon>
        <taxon>Bdellovibrionia</taxon>
        <taxon>Bdellovibrionales</taxon>
        <taxon>Pseudobdellovibrionaceae</taxon>
        <taxon>Bdellovibrio</taxon>
    </lineage>
</organism>
<feature type="transmembrane region" description="Helical" evidence="6">
    <location>
        <begin position="355"/>
        <end position="379"/>
    </location>
</feature>
<feature type="transmembrane region" description="Helical" evidence="6">
    <location>
        <begin position="285"/>
        <end position="312"/>
    </location>
</feature>
<protein>
    <submittedName>
        <fullName evidence="7">MFS transporter</fullName>
    </submittedName>
</protein>
<keyword evidence="5 6" id="KW-0472">Membrane</keyword>
<feature type="transmembrane region" description="Helical" evidence="6">
    <location>
        <begin position="12"/>
        <end position="37"/>
    </location>
</feature>
<accession>A0ABY4C6K8</accession>
<feature type="transmembrane region" description="Helical" evidence="6">
    <location>
        <begin position="391"/>
        <end position="414"/>
    </location>
</feature>
<dbReference type="PANTHER" id="PTHR23513:SF6">
    <property type="entry name" value="MAJOR FACILITATOR SUPERFAMILY ASSOCIATED DOMAIN-CONTAINING PROTEIN"/>
    <property type="match status" value="1"/>
</dbReference>
<dbReference type="Proteomes" id="UP000830116">
    <property type="component" value="Chromosome"/>
</dbReference>
<dbReference type="RefSeq" id="WP_243536678.1">
    <property type="nucleotide sequence ID" value="NZ_CP093442.1"/>
</dbReference>
<reference evidence="7" key="1">
    <citation type="submission" date="2022-03" db="EMBL/GenBank/DDBJ databases">
        <title>Genome Identification and Characterization of new species Bdellovibrio reynosense LBG001 sp. nov. from a Mexico soil sample.</title>
        <authorList>
            <person name="Camilli A."/>
            <person name="Ajao Y."/>
            <person name="Guo X."/>
        </authorList>
    </citation>
    <scope>NUCLEOTIDE SEQUENCE</scope>
    <source>
        <strain evidence="7">LBG001</strain>
    </source>
</reference>
<evidence type="ECO:0000313" key="7">
    <source>
        <dbReference type="EMBL" id="UOF00582.1"/>
    </source>
</evidence>
<evidence type="ECO:0000256" key="5">
    <source>
        <dbReference type="ARBA" id="ARBA00023136"/>
    </source>
</evidence>
<keyword evidence="8" id="KW-1185">Reference proteome</keyword>
<feature type="transmembrane region" description="Helical" evidence="6">
    <location>
        <begin position="225"/>
        <end position="250"/>
    </location>
</feature>
<evidence type="ECO:0000256" key="4">
    <source>
        <dbReference type="ARBA" id="ARBA00022989"/>
    </source>
</evidence>
<evidence type="ECO:0000256" key="1">
    <source>
        <dbReference type="ARBA" id="ARBA00004651"/>
    </source>
</evidence>
<feature type="transmembrane region" description="Helical" evidence="6">
    <location>
        <begin position="76"/>
        <end position="97"/>
    </location>
</feature>
<evidence type="ECO:0000256" key="2">
    <source>
        <dbReference type="ARBA" id="ARBA00022475"/>
    </source>
</evidence>
<dbReference type="SUPFAM" id="SSF103473">
    <property type="entry name" value="MFS general substrate transporter"/>
    <property type="match status" value="1"/>
</dbReference>
<dbReference type="PANTHER" id="PTHR23513">
    <property type="entry name" value="INTEGRAL MEMBRANE EFFLUX PROTEIN-RELATED"/>
    <property type="match status" value="1"/>
</dbReference>
<feature type="transmembrane region" description="Helical" evidence="6">
    <location>
        <begin position="256"/>
        <end position="273"/>
    </location>
</feature>
<keyword evidence="4 6" id="KW-1133">Transmembrane helix</keyword>
<dbReference type="CDD" id="cd06173">
    <property type="entry name" value="MFS_MefA_like"/>
    <property type="match status" value="1"/>
</dbReference>
<feature type="transmembrane region" description="Helical" evidence="6">
    <location>
        <begin position="43"/>
        <end position="64"/>
    </location>
</feature>
<keyword evidence="2" id="KW-1003">Cell membrane</keyword>
<evidence type="ECO:0000256" key="3">
    <source>
        <dbReference type="ARBA" id="ARBA00022692"/>
    </source>
</evidence>
<proteinExistence type="predicted"/>
<dbReference type="InterPro" id="IPR011701">
    <property type="entry name" value="MFS"/>
</dbReference>
<dbReference type="Pfam" id="PF07690">
    <property type="entry name" value="MFS_1"/>
    <property type="match status" value="1"/>
</dbReference>
<evidence type="ECO:0000256" key="6">
    <source>
        <dbReference type="SAM" id="Phobius"/>
    </source>
</evidence>
<gene>
    <name evidence="7" type="ORF">MNR06_12825</name>
</gene>
<evidence type="ECO:0000313" key="8">
    <source>
        <dbReference type="Proteomes" id="UP000830116"/>
    </source>
</evidence>
<dbReference type="Gene3D" id="1.20.1250.20">
    <property type="entry name" value="MFS general substrate transporter like domains"/>
    <property type="match status" value="1"/>
</dbReference>
<sequence length="426" mass="45788">MQVFKNKHFPFIFLWTGEFLSLLGSSLTSFGVATSVFNKTGSASAMAGLVFWKFFAQIYFSLFAGPLVDRFPKRSLLLLSNTSLLVISILLVFHFRIGGSMAQLYILMAAMGIFDSIKNLTFQASVVELVDESSLGRFNGVASIFESLPLVVGPPLAAAAISLVGVETLLCADAFSFMFALFPVVFLPSKKSSSIQVSKSISFAKNLVLGFEQIFNNRSLLSMQIFFTIQNFLNGITGGLVSAFILTRFLGDNSSLALVSSFMGAAAVLGGVWQSTFPAKKITFLIFCLTALGALAGRISIGFGLGILGLAIGFSIRSFLTPIINACNQTYWQERVDKSVQGRIFGARRVLGQGLYPIAVAVGGFSAGYFTDSLAAFWLPKALASQVGAGLSLLFIAVGTLEFIFALGAMWLLFLSVKRNNSSQAT</sequence>
<dbReference type="InterPro" id="IPR036259">
    <property type="entry name" value="MFS_trans_sf"/>
</dbReference>
<feature type="transmembrane region" description="Helical" evidence="6">
    <location>
        <begin position="156"/>
        <end position="186"/>
    </location>
</feature>
<comment type="subcellular location">
    <subcellularLocation>
        <location evidence="1">Cell membrane</location>
        <topology evidence="1">Multi-pass membrane protein</topology>
    </subcellularLocation>
</comment>
<name>A0ABY4C6K8_9BACT</name>
<dbReference type="EMBL" id="CP093442">
    <property type="protein sequence ID" value="UOF00582.1"/>
    <property type="molecule type" value="Genomic_DNA"/>
</dbReference>
<keyword evidence="3 6" id="KW-0812">Transmembrane</keyword>